<dbReference type="OrthoDB" id="151099at2"/>
<accession>A0A0M4MZW0</accession>
<dbReference type="STRING" id="1528099.AL705_04805"/>
<organism evidence="4 6">
    <name type="scientific">Lawsonella clevelandensis</name>
    <dbReference type="NCBI Taxonomy" id="1528099"/>
    <lineage>
        <taxon>Bacteria</taxon>
        <taxon>Bacillati</taxon>
        <taxon>Actinomycetota</taxon>
        <taxon>Actinomycetes</taxon>
        <taxon>Mycobacteriales</taxon>
        <taxon>Lawsonellaceae</taxon>
        <taxon>Lawsonella</taxon>
    </lineage>
</organism>
<reference evidence="5 7" key="3">
    <citation type="submission" date="2019-04" db="EMBL/GenBank/DDBJ databases">
        <authorList>
            <person name="Seth-Smith MB H."/>
            <person name="Seth-Smith H."/>
        </authorList>
    </citation>
    <scope>NUCLEOTIDE SEQUENCE [LARGE SCALE GENOMIC DNA]</scope>
    <source>
        <strain evidence="5">USB-603019</strain>
    </source>
</reference>
<feature type="region of interest" description="Disordered" evidence="2">
    <location>
        <begin position="132"/>
        <end position="160"/>
    </location>
</feature>
<reference evidence="4" key="2">
    <citation type="journal article" date="2016" name="Int. J. Syst. Evol. Microbiol.">
        <title>Lawsonella clevelandensis gen. nov., sp. nov., a new member of the suborder Corynebacterineae isolated from human abscesses.</title>
        <authorList>
            <person name="Bell M.E."/>
            <person name="Bernard K.A."/>
            <person name="Harrington S.M."/>
            <person name="Patel N.B."/>
            <person name="Tucker T.A."/>
            <person name="Metcalfe M.G."/>
            <person name="McQuiston J.R."/>
        </authorList>
    </citation>
    <scope>NUCLEOTIDE SEQUENCE</scope>
    <source>
        <strain evidence="4">X1698</strain>
    </source>
</reference>
<reference evidence="4 6" key="1">
    <citation type="journal article" date="2015" name="Genome Announc.">
        <title>Complete Genome Sequences for Two Strains of a Novel Fastidious, Partially Acid-Fast, Gram-Positive Corynebacterineae Bacterium, Derived from Human Clinical Samples.</title>
        <authorList>
            <person name="Nicholson A.C."/>
            <person name="Bell M."/>
            <person name="Humrighouse B.W."/>
            <person name="McQuiston J.R."/>
        </authorList>
    </citation>
    <scope>NUCLEOTIDE SEQUENCE [LARGE SCALE GENOMIC DNA]</scope>
    <source>
        <strain evidence="4 6">X1698</strain>
    </source>
</reference>
<evidence type="ECO:0000313" key="5">
    <source>
        <dbReference type="EMBL" id="VHO00694.1"/>
    </source>
</evidence>
<dbReference type="Pfam" id="PF12401">
    <property type="entry name" value="FhaA_N"/>
    <property type="match status" value="1"/>
</dbReference>
<keyword evidence="1" id="KW-0597">Phosphoprotein</keyword>
<gene>
    <name evidence="5" type="primary">fhaA</name>
    <name evidence="4" type="ORF">AL705_04805</name>
    <name evidence="5" type="ORF">LC603019_00943</name>
</gene>
<evidence type="ECO:0000313" key="4">
    <source>
        <dbReference type="EMBL" id="ALE19048.1"/>
    </source>
</evidence>
<proteinExistence type="predicted"/>
<dbReference type="GeneID" id="84894873"/>
<dbReference type="PROSITE" id="PS50006">
    <property type="entry name" value="FHA_DOMAIN"/>
    <property type="match status" value="1"/>
</dbReference>
<dbReference type="RefSeq" id="WP_053962044.1">
    <property type="nucleotide sequence ID" value="NZ_CAJPTR010000040.1"/>
</dbReference>
<dbReference type="SUPFAM" id="SSF49879">
    <property type="entry name" value="SMAD/FHA domain"/>
    <property type="match status" value="1"/>
</dbReference>
<dbReference type="SMART" id="SM00240">
    <property type="entry name" value="FHA"/>
    <property type="match status" value="1"/>
</dbReference>
<dbReference type="InterPro" id="IPR000253">
    <property type="entry name" value="FHA_dom"/>
</dbReference>
<evidence type="ECO:0000259" key="3">
    <source>
        <dbReference type="PROSITE" id="PS50006"/>
    </source>
</evidence>
<dbReference type="EMBL" id="LR584267">
    <property type="protein sequence ID" value="VHO00694.1"/>
    <property type="molecule type" value="Genomic_DNA"/>
</dbReference>
<dbReference type="InterPro" id="IPR050923">
    <property type="entry name" value="Cell_Proc_Reg/RNA_Proc"/>
</dbReference>
<dbReference type="EMBL" id="CP012390">
    <property type="protein sequence ID" value="ALE19048.1"/>
    <property type="molecule type" value="Genomic_DNA"/>
</dbReference>
<dbReference type="Pfam" id="PF00498">
    <property type="entry name" value="FHA"/>
    <property type="match status" value="1"/>
</dbReference>
<evidence type="ECO:0000313" key="6">
    <source>
        <dbReference type="Proteomes" id="UP000068137"/>
    </source>
</evidence>
<dbReference type="Proteomes" id="UP000324288">
    <property type="component" value="Chromosome"/>
</dbReference>
<dbReference type="Proteomes" id="UP000068137">
    <property type="component" value="Chromosome"/>
</dbReference>
<evidence type="ECO:0000256" key="2">
    <source>
        <dbReference type="SAM" id="MobiDB-lite"/>
    </source>
</evidence>
<dbReference type="AlphaFoldDB" id="A0A0M4MZW0"/>
<feature type="compositionally biased region" description="Low complexity" evidence="2">
    <location>
        <begin position="142"/>
        <end position="156"/>
    </location>
</feature>
<dbReference type="PANTHER" id="PTHR23308">
    <property type="entry name" value="NUCLEAR INHIBITOR OF PROTEIN PHOSPHATASE-1"/>
    <property type="match status" value="1"/>
</dbReference>
<sequence length="260" mass="28401">MGFMQRFERSLETSTADAFARVFGGALTPLEVENALRREAGDKLQELPDGQLLSPNHFLVSLSPSDFQRFAEDEATSPRVVSRHLDSYLYDQDWGVVGDVVVEFAESDDLRAGQYRLMSECNDKVDARQLPRSIGKNANSGPASNIAPGSAAAAEPSEADADEDKLRTAILLDKVTEMRLCVLNPGTTLVGRGDDVDFRVPDTGVSRHHAKIEWNGAVATLTDLNSTNGTAVNGIRISQWQLAHGDEIIMGHSHFIIDIH</sequence>
<protein>
    <submittedName>
        <fullName evidence="5">FHA domain-containing protein FhaA</fullName>
    </submittedName>
</protein>
<dbReference type="Gene3D" id="2.60.200.20">
    <property type="match status" value="1"/>
</dbReference>
<dbReference type="InterPro" id="IPR008984">
    <property type="entry name" value="SMAD_FHA_dom_sf"/>
</dbReference>
<dbReference type="KEGG" id="cbq:AL705_04805"/>
<keyword evidence="7" id="KW-1185">Reference proteome</keyword>
<name>A0A0M4MZW0_9ACTN</name>
<dbReference type="Gene3D" id="3.30.2320.60">
    <property type="entry name" value="FhaA, phosphopeptide-binding domain (DUF3662)"/>
    <property type="match status" value="1"/>
</dbReference>
<evidence type="ECO:0000313" key="7">
    <source>
        <dbReference type="Proteomes" id="UP000324288"/>
    </source>
</evidence>
<dbReference type="InterPro" id="IPR042287">
    <property type="entry name" value="FhaA_N_sf"/>
</dbReference>
<dbReference type="InterPro" id="IPR022128">
    <property type="entry name" value="FhaA_N"/>
</dbReference>
<feature type="domain" description="FHA" evidence="3">
    <location>
        <begin position="188"/>
        <end position="237"/>
    </location>
</feature>
<evidence type="ECO:0000256" key="1">
    <source>
        <dbReference type="ARBA" id="ARBA00022553"/>
    </source>
</evidence>